<evidence type="ECO:0000313" key="2">
    <source>
        <dbReference type="Proteomes" id="UP001489719"/>
    </source>
</evidence>
<dbReference type="EMBL" id="MU970372">
    <property type="protein sequence ID" value="KAK9318710.1"/>
    <property type="molecule type" value="Genomic_DNA"/>
</dbReference>
<name>A0ACC3TC16_9ASCO</name>
<protein>
    <submittedName>
        <fullName evidence="1">Uncharacterized protein</fullName>
    </submittedName>
</protein>
<evidence type="ECO:0000313" key="1">
    <source>
        <dbReference type="EMBL" id="KAK9318710.1"/>
    </source>
</evidence>
<comment type="caution">
    <text evidence="1">The sequence shown here is derived from an EMBL/GenBank/DDBJ whole genome shotgun (WGS) entry which is preliminary data.</text>
</comment>
<accession>A0ACC3TC16</accession>
<gene>
    <name evidence="1" type="ORF">V1517DRAFT_334853</name>
</gene>
<keyword evidence="2" id="KW-1185">Reference proteome</keyword>
<reference evidence="2" key="1">
    <citation type="journal article" date="2024" name="Front. Bioeng. Biotechnol.">
        <title>Genome-scale model development and genomic sequencing of the oleaginous clade Lipomyces.</title>
        <authorList>
            <person name="Czajka J.J."/>
            <person name="Han Y."/>
            <person name="Kim J."/>
            <person name="Mondo S.J."/>
            <person name="Hofstad B.A."/>
            <person name="Robles A."/>
            <person name="Haridas S."/>
            <person name="Riley R."/>
            <person name="LaButti K."/>
            <person name="Pangilinan J."/>
            <person name="Andreopoulos W."/>
            <person name="Lipzen A."/>
            <person name="Yan J."/>
            <person name="Wang M."/>
            <person name="Ng V."/>
            <person name="Grigoriev I.V."/>
            <person name="Spatafora J.W."/>
            <person name="Magnuson J.K."/>
            <person name="Baker S.E."/>
            <person name="Pomraning K.R."/>
        </authorList>
    </citation>
    <scope>NUCLEOTIDE SEQUENCE [LARGE SCALE GENOMIC DNA]</scope>
    <source>
        <strain evidence="2">CBS 10300</strain>
    </source>
</reference>
<dbReference type="Proteomes" id="UP001489719">
    <property type="component" value="Unassembled WGS sequence"/>
</dbReference>
<proteinExistence type="predicted"/>
<organism evidence="1 2">
    <name type="scientific">Lipomyces orientalis</name>
    <dbReference type="NCBI Taxonomy" id="1233043"/>
    <lineage>
        <taxon>Eukaryota</taxon>
        <taxon>Fungi</taxon>
        <taxon>Dikarya</taxon>
        <taxon>Ascomycota</taxon>
        <taxon>Saccharomycotina</taxon>
        <taxon>Lipomycetes</taxon>
        <taxon>Lipomycetales</taxon>
        <taxon>Lipomycetaceae</taxon>
        <taxon>Lipomyces</taxon>
    </lineage>
</organism>
<sequence length="53" mass="5919">MSCHLQKSHGLPLGNDKVDATQPTIMTMRKRKETVVISPSLVTYPSPCDVNHR</sequence>